<feature type="region of interest" description="Disordered" evidence="1">
    <location>
        <begin position="158"/>
        <end position="178"/>
    </location>
</feature>
<feature type="compositionally biased region" description="Basic and acidic residues" evidence="1">
    <location>
        <begin position="89"/>
        <end position="102"/>
    </location>
</feature>
<feature type="compositionally biased region" description="Pro residues" evidence="1">
    <location>
        <begin position="18"/>
        <end position="28"/>
    </location>
</feature>
<feature type="compositionally biased region" description="Low complexity" evidence="1">
    <location>
        <begin position="1"/>
        <end position="17"/>
    </location>
</feature>
<protein>
    <recommendedName>
        <fullName evidence="2">GIL1/IRKI C-terminal domain-containing protein</fullName>
    </recommendedName>
</protein>
<dbReference type="Pfam" id="PF24994">
    <property type="entry name" value="GIL1_IRKI_C"/>
    <property type="match status" value="1"/>
</dbReference>
<evidence type="ECO:0000313" key="4">
    <source>
        <dbReference type="Proteomes" id="UP001154282"/>
    </source>
</evidence>
<sequence>MAPSSYSSSPLSSSSPVSPNPPPPPPPLLSSSYHFSHFTPIQECEREEQEDDYSESRSQPRSTPKLHPTPLHERKEQKSKISGGRGSKKRQDSGRESSRSSDDGSVSCNKCRPHAREKIFVVPLDSSNSNGGLSRHSFPSSIPSPNGIFKSIFSSLARKSPKSSPADRGVGGGDSASSAREEQWKLAVAELSHKLIQTTRKRDEAILEASRLKYSMTELEKKLNKLEIYCRNLKSGLDECSSGSNNISPSPYSSLYNPKTLDDGGNKLIVDQFLLAVSESRSSVRVLTRALTLQLRQMGAGKVFDKLSALLHPYDVKISLSKNPKGVVFYLESLLNRAFFEDFETIAFQKSSNLQILNPIDRCEANYSLFETLKELTWEEVLSKGTRHFSEEFSRFCDRKMNEIVAMLGWNRAWPEPLLQAFFGASKAVWLVHLLANSVHPGLPVFRVDRGVGFESVYMEDMGGDRARKLVPATVRIMVAPGFYVYGNVVKCKVLCRYHNYGSSSSTSSVITCNPTP</sequence>
<dbReference type="PANTHER" id="PTHR31029">
    <property type="entry name" value="CYCLIN-DEPENDENT KINASE-LIKE PROTEIN"/>
    <property type="match status" value="1"/>
</dbReference>
<dbReference type="EMBL" id="CAMGYJ010000005">
    <property type="protein sequence ID" value="CAI0413498.1"/>
    <property type="molecule type" value="Genomic_DNA"/>
</dbReference>
<evidence type="ECO:0000256" key="1">
    <source>
        <dbReference type="SAM" id="MobiDB-lite"/>
    </source>
</evidence>
<gene>
    <name evidence="3" type="ORF">LITE_LOCUS15979</name>
</gene>
<proteinExistence type="predicted"/>
<feature type="region of interest" description="Disordered" evidence="1">
    <location>
        <begin position="1"/>
        <end position="112"/>
    </location>
</feature>
<dbReference type="Proteomes" id="UP001154282">
    <property type="component" value="Unassembled WGS sequence"/>
</dbReference>
<dbReference type="InterPro" id="IPR042316">
    <property type="entry name" value="IRKI-like"/>
</dbReference>
<feature type="compositionally biased region" description="Basic and acidic residues" evidence="1">
    <location>
        <begin position="70"/>
        <end position="79"/>
    </location>
</feature>
<organism evidence="3 4">
    <name type="scientific">Linum tenue</name>
    <dbReference type="NCBI Taxonomy" id="586396"/>
    <lineage>
        <taxon>Eukaryota</taxon>
        <taxon>Viridiplantae</taxon>
        <taxon>Streptophyta</taxon>
        <taxon>Embryophyta</taxon>
        <taxon>Tracheophyta</taxon>
        <taxon>Spermatophyta</taxon>
        <taxon>Magnoliopsida</taxon>
        <taxon>eudicotyledons</taxon>
        <taxon>Gunneridae</taxon>
        <taxon>Pentapetalae</taxon>
        <taxon>rosids</taxon>
        <taxon>fabids</taxon>
        <taxon>Malpighiales</taxon>
        <taxon>Linaceae</taxon>
        <taxon>Linum</taxon>
    </lineage>
</organism>
<feature type="domain" description="GIL1/IRKI C-terminal" evidence="2">
    <location>
        <begin position="445"/>
        <end position="495"/>
    </location>
</feature>
<feature type="compositionally biased region" description="Polar residues" evidence="1">
    <location>
        <begin position="125"/>
        <end position="141"/>
    </location>
</feature>
<evidence type="ECO:0000259" key="2">
    <source>
        <dbReference type="Pfam" id="PF24994"/>
    </source>
</evidence>
<comment type="caution">
    <text evidence="3">The sequence shown here is derived from an EMBL/GenBank/DDBJ whole genome shotgun (WGS) entry which is preliminary data.</text>
</comment>
<evidence type="ECO:0000313" key="3">
    <source>
        <dbReference type="EMBL" id="CAI0413498.1"/>
    </source>
</evidence>
<feature type="region of interest" description="Disordered" evidence="1">
    <location>
        <begin position="122"/>
        <end position="141"/>
    </location>
</feature>
<accession>A0AAV0JU60</accession>
<dbReference type="PANTHER" id="PTHR31029:SF4">
    <property type="entry name" value="CYCLIN-DEPENDENT KINASE-LIKE PROTEIN"/>
    <property type="match status" value="1"/>
</dbReference>
<dbReference type="AlphaFoldDB" id="A0AAV0JU60"/>
<reference evidence="3" key="1">
    <citation type="submission" date="2022-08" db="EMBL/GenBank/DDBJ databases">
        <authorList>
            <person name="Gutierrez-Valencia J."/>
        </authorList>
    </citation>
    <scope>NUCLEOTIDE SEQUENCE</scope>
</reference>
<dbReference type="InterPro" id="IPR056813">
    <property type="entry name" value="GIL1_IRKI_C"/>
</dbReference>
<name>A0AAV0JU60_9ROSI</name>
<keyword evidence="4" id="KW-1185">Reference proteome</keyword>